<gene>
    <name evidence="1" type="ORF">WP8S17C03_11650</name>
</gene>
<dbReference type="AlphaFoldDB" id="A0A6S5RT03"/>
<reference evidence="1 2" key="1">
    <citation type="submission" date="2019-12" db="EMBL/GenBank/DDBJ databases">
        <title>complete genome sequences of Pseudomonas otitidis str. WP8-S17-CRE-03 isolated from wastewater treatment plant effluent.</title>
        <authorList>
            <person name="Sekizuka T."/>
            <person name="Itokawa K."/>
            <person name="Yatsu K."/>
            <person name="Inamine Y."/>
            <person name="Kuroda M."/>
        </authorList>
    </citation>
    <scope>NUCLEOTIDE SEQUENCE [LARGE SCALE GENOMIC DNA]</scope>
    <source>
        <strain evidence="1 2">WP8-S17-CRE-03</strain>
    </source>
</reference>
<evidence type="ECO:0000313" key="1">
    <source>
        <dbReference type="EMBL" id="BBT15116.1"/>
    </source>
</evidence>
<dbReference type="Pfam" id="PF06891">
    <property type="entry name" value="P2_Phage_GpR"/>
    <property type="match status" value="1"/>
</dbReference>
<protein>
    <recommendedName>
        <fullName evidence="3">P2 phage tail completion protein R (GpR)</fullName>
    </recommendedName>
</protein>
<dbReference type="InterPro" id="IPR009678">
    <property type="entry name" value="Phage_tail_completion_R"/>
</dbReference>
<accession>A0A6S5RT03</accession>
<dbReference type="RefSeq" id="WP_182851889.1">
    <property type="nucleotide sequence ID" value="NZ_AP022213.1"/>
</dbReference>
<sequence>MIKLRALTAFLIERRLVAAEQLDSWTEQVSLPLYWKHTENGLHMGDMRYRAVIVLERFADHPGRLMALVGSWLESNDPNREDDALPAPVFEVDQLDPDLADVELQLEFIEPQHLAEDADGEIEAFGKRWAFVPFDLWIAHDGRVTDGHTDR</sequence>
<dbReference type="Proteomes" id="UP000515591">
    <property type="component" value="Chromosome"/>
</dbReference>
<name>A0A6S5RT03_9GAMM</name>
<organism evidence="1 2">
    <name type="scientific">Metapseudomonas otitidis</name>
    <dbReference type="NCBI Taxonomy" id="319939"/>
    <lineage>
        <taxon>Bacteria</taxon>
        <taxon>Pseudomonadati</taxon>
        <taxon>Pseudomonadota</taxon>
        <taxon>Gammaproteobacteria</taxon>
        <taxon>Pseudomonadales</taxon>
        <taxon>Pseudomonadaceae</taxon>
        <taxon>Metapseudomonas</taxon>
    </lineage>
</organism>
<dbReference type="EMBL" id="AP022213">
    <property type="protein sequence ID" value="BBT15116.1"/>
    <property type="molecule type" value="Genomic_DNA"/>
</dbReference>
<evidence type="ECO:0000313" key="2">
    <source>
        <dbReference type="Proteomes" id="UP000515591"/>
    </source>
</evidence>
<evidence type="ECO:0008006" key="3">
    <source>
        <dbReference type="Google" id="ProtNLM"/>
    </source>
</evidence>
<proteinExistence type="predicted"/>